<evidence type="ECO:0000313" key="2">
    <source>
        <dbReference type="Proteomes" id="UP000887566"/>
    </source>
</evidence>
<dbReference type="WBParaSite" id="PSAMB.scaffold3429size18309.g21483.t1">
    <property type="protein sequence ID" value="PSAMB.scaffold3429size18309.g21483.t1"/>
    <property type="gene ID" value="PSAMB.scaffold3429size18309.g21483"/>
</dbReference>
<reference evidence="3" key="1">
    <citation type="submission" date="2022-11" db="UniProtKB">
        <authorList>
            <consortium name="WormBaseParasite"/>
        </authorList>
    </citation>
    <scope>IDENTIFICATION</scope>
</reference>
<feature type="region of interest" description="Disordered" evidence="1">
    <location>
        <begin position="20"/>
        <end position="97"/>
    </location>
</feature>
<name>A0A914WAX5_9BILA</name>
<evidence type="ECO:0000256" key="1">
    <source>
        <dbReference type="SAM" id="MobiDB-lite"/>
    </source>
</evidence>
<sequence length="97" mass="10177">MVWTCMPHAASPRAVPAALANKAATLESPKNSSKEGMDKTSGSRPTRQATQPTAGKRSSLGLKSMEGNHPGNPWSTSTDNGLLAPRETTSRCTLADL</sequence>
<organism evidence="2 3">
    <name type="scientific">Plectus sambesii</name>
    <dbReference type="NCBI Taxonomy" id="2011161"/>
    <lineage>
        <taxon>Eukaryota</taxon>
        <taxon>Metazoa</taxon>
        <taxon>Ecdysozoa</taxon>
        <taxon>Nematoda</taxon>
        <taxon>Chromadorea</taxon>
        <taxon>Plectida</taxon>
        <taxon>Plectina</taxon>
        <taxon>Plectoidea</taxon>
        <taxon>Plectidae</taxon>
        <taxon>Plectus</taxon>
    </lineage>
</organism>
<dbReference type="AlphaFoldDB" id="A0A914WAX5"/>
<proteinExistence type="predicted"/>
<accession>A0A914WAX5</accession>
<protein>
    <submittedName>
        <fullName evidence="3">Uncharacterized protein</fullName>
    </submittedName>
</protein>
<feature type="compositionally biased region" description="Polar residues" evidence="1">
    <location>
        <begin position="40"/>
        <end position="53"/>
    </location>
</feature>
<evidence type="ECO:0000313" key="3">
    <source>
        <dbReference type="WBParaSite" id="PSAMB.scaffold3429size18309.g21483.t1"/>
    </source>
</evidence>
<dbReference type="Proteomes" id="UP000887566">
    <property type="component" value="Unplaced"/>
</dbReference>
<keyword evidence="2" id="KW-1185">Reference proteome</keyword>